<dbReference type="GeneID" id="92744917"/>
<gene>
    <name evidence="1" type="ORF">OQ257_02250</name>
</gene>
<proteinExistence type="predicted"/>
<dbReference type="RefSeq" id="WP_164997541.1">
    <property type="nucleotide sequence ID" value="NZ_CBCRTM010000020.1"/>
</dbReference>
<dbReference type="Proteomes" id="UP001142444">
    <property type="component" value="Unassembled WGS sequence"/>
</dbReference>
<dbReference type="AlphaFoldDB" id="A0A9X4JCS6"/>
<comment type="caution">
    <text evidence="1">The sequence shown here is derived from an EMBL/GenBank/DDBJ whole genome shotgun (WGS) entry which is preliminary data.</text>
</comment>
<protein>
    <submittedName>
        <fullName evidence="1">Uncharacterized protein</fullName>
    </submittedName>
</protein>
<sequence>MRKRKLKSKKTLARNNKSRRILQILKRKRRIAARHSLAFMMLQNEV</sequence>
<organism evidence="1 2">
    <name type="scientific">Actinobacillus equuli subsp. equuli</name>
    <dbReference type="NCBI Taxonomy" id="202947"/>
    <lineage>
        <taxon>Bacteria</taxon>
        <taxon>Pseudomonadati</taxon>
        <taxon>Pseudomonadota</taxon>
        <taxon>Gammaproteobacteria</taxon>
        <taxon>Pasteurellales</taxon>
        <taxon>Pasteurellaceae</taxon>
        <taxon>Actinobacillus</taxon>
    </lineage>
</organism>
<keyword evidence="2" id="KW-1185">Reference proteome</keyword>
<evidence type="ECO:0000313" key="2">
    <source>
        <dbReference type="Proteomes" id="UP001142444"/>
    </source>
</evidence>
<reference evidence="1" key="2">
    <citation type="journal article" date="2023" name="Pathogens">
        <title>Pathological Features and Genomic Characterization of an Actinobacillus equuli subsp. equuli Bearing Unique Virulence-Associated Genes from an Adult Horse with Pleuropneumonia.</title>
        <authorList>
            <person name="Kamali M."/>
            <person name="Carossino M."/>
            <person name="Del Piero F."/>
            <person name="Peak L."/>
            <person name="Mitchell M.S."/>
            <person name="Willette J."/>
            <person name="Baker R."/>
            <person name="Li F."/>
            <person name="Kenez A."/>
            <person name="Balasuriya U.B.R."/>
            <person name="Go Y.Y."/>
        </authorList>
    </citation>
    <scope>NUCLEOTIDE SEQUENCE</scope>
    <source>
        <strain evidence="1">4524</strain>
    </source>
</reference>
<name>A0A9X4JCS6_ACTEU</name>
<reference evidence="1" key="1">
    <citation type="submission" date="2022-11" db="EMBL/GenBank/DDBJ databases">
        <authorList>
            <person name="Kamali M."/>
            <person name="Peak L."/>
            <person name="Go Y.Y."/>
            <person name="Balasuriya U.B.R."/>
            <person name="Carossino M."/>
        </authorList>
    </citation>
    <scope>NUCLEOTIDE SEQUENCE</scope>
    <source>
        <strain evidence="1">4524</strain>
    </source>
</reference>
<evidence type="ECO:0000313" key="1">
    <source>
        <dbReference type="EMBL" id="MDE8033989.1"/>
    </source>
</evidence>
<accession>A0A9X4JCS6</accession>
<dbReference type="EMBL" id="JAPHVQ010000002">
    <property type="protein sequence ID" value="MDE8033989.1"/>
    <property type="molecule type" value="Genomic_DNA"/>
</dbReference>